<reference evidence="1" key="1">
    <citation type="submission" date="2009-07" db="EMBL/GenBank/DDBJ databases">
        <authorList>
            <person name="Weinstock G."/>
            <person name="Sodergren E."/>
            <person name="Clifton S."/>
            <person name="Fulton L."/>
            <person name="Fulton B."/>
            <person name="Courtney L."/>
            <person name="Fronick C."/>
            <person name="Harrison M."/>
            <person name="Strong C."/>
            <person name="Farmer C."/>
            <person name="Delahaunty K."/>
            <person name="Markovic C."/>
            <person name="Hall O."/>
            <person name="Minx P."/>
            <person name="Tomlinson C."/>
            <person name="Mitreva M."/>
            <person name="Nelson J."/>
            <person name="Hou S."/>
            <person name="Wollam A."/>
            <person name="Pepin K.H."/>
            <person name="Johnson M."/>
            <person name="Bhonagiri V."/>
            <person name="Nash W.E."/>
            <person name="Warren W."/>
            <person name="Chinwalla A."/>
            <person name="Mardis E.R."/>
            <person name="Wilson R.K."/>
        </authorList>
    </citation>
    <scope>NUCLEOTIDE SEQUENCE [LARGE SCALE GENOMIC DNA]</scope>
    <source>
        <strain evidence="1">DSM 14469</strain>
    </source>
</reference>
<comment type="caution">
    <text evidence="1">The sequence shown here is derived from an EMBL/GenBank/DDBJ whole genome shotgun (WGS) entry which is preliminary data.</text>
</comment>
<dbReference type="EMBL" id="ACCL02000012">
    <property type="protein sequence ID" value="EET60210.1"/>
    <property type="molecule type" value="Genomic_DNA"/>
</dbReference>
<gene>
    <name evidence="1" type="ORF">BRYFOR_07770</name>
</gene>
<accession>C6LGL0</accession>
<dbReference type="AlphaFoldDB" id="C6LGL0"/>
<dbReference type="Proteomes" id="UP000005561">
    <property type="component" value="Unassembled WGS sequence"/>
</dbReference>
<name>C6LGL0_9FIRM</name>
<keyword evidence="2" id="KW-1185">Reference proteome</keyword>
<evidence type="ECO:0000313" key="1">
    <source>
        <dbReference type="EMBL" id="EET60210.1"/>
    </source>
</evidence>
<evidence type="ECO:0000313" key="2">
    <source>
        <dbReference type="Proteomes" id="UP000005561"/>
    </source>
</evidence>
<organism evidence="1 2">
    <name type="scientific">Marvinbryantia formatexigens DSM 14469</name>
    <dbReference type="NCBI Taxonomy" id="478749"/>
    <lineage>
        <taxon>Bacteria</taxon>
        <taxon>Bacillati</taxon>
        <taxon>Bacillota</taxon>
        <taxon>Clostridia</taxon>
        <taxon>Lachnospirales</taxon>
        <taxon>Lachnospiraceae</taxon>
        <taxon>Marvinbryantia</taxon>
    </lineage>
</organism>
<sequence>MLRGRAKAHHTCTERLSVTKNFNLPSGLLSGNKIPPGGNMHRRCVV</sequence>
<dbReference type="STRING" id="168384.SAMN05660368_00971"/>
<protein>
    <submittedName>
        <fullName evidence="1">Uncharacterized protein</fullName>
    </submittedName>
</protein>
<proteinExistence type="predicted"/>